<dbReference type="EMBL" id="GFTR01000475">
    <property type="protein sequence ID" value="JAW15951.1"/>
    <property type="molecule type" value="Transcribed_RNA"/>
</dbReference>
<accession>A0A224Y5W3</accession>
<feature type="signal peptide" evidence="1">
    <location>
        <begin position="1"/>
        <end position="24"/>
    </location>
</feature>
<keyword evidence="1" id="KW-0732">Signal</keyword>
<name>A0A224Y5W3_9HEMI</name>
<sequence length="73" mass="8260">MGQSVLHFLLNSFLIPFWMTASLASVKDFTSLISMLCLFHWDLGLAPFIPFMQLICQICYESLCTTSLVISHS</sequence>
<reference evidence="2" key="1">
    <citation type="journal article" date="2018" name="PLoS Negl. Trop. Dis.">
        <title>An insight into the salivary gland and fat body transcriptome of Panstrongylus lignarius (Hemiptera: Heteroptera), the main vector of Chagas disease in Peru.</title>
        <authorList>
            <person name="Nevoa J.C."/>
            <person name="Mendes M.T."/>
            <person name="da Silva M.V."/>
            <person name="Soares S.C."/>
            <person name="Oliveira C.J.F."/>
            <person name="Ribeiro J.M.C."/>
        </authorList>
    </citation>
    <scope>NUCLEOTIDE SEQUENCE</scope>
</reference>
<evidence type="ECO:0000256" key="1">
    <source>
        <dbReference type="SAM" id="SignalP"/>
    </source>
</evidence>
<evidence type="ECO:0000313" key="2">
    <source>
        <dbReference type="EMBL" id="JAW15951.1"/>
    </source>
</evidence>
<protein>
    <submittedName>
        <fullName evidence="2">Putative secreted protein</fullName>
    </submittedName>
</protein>
<proteinExistence type="predicted"/>
<organism evidence="2">
    <name type="scientific">Panstrongylus lignarius</name>
    <dbReference type="NCBI Taxonomy" id="156445"/>
    <lineage>
        <taxon>Eukaryota</taxon>
        <taxon>Metazoa</taxon>
        <taxon>Ecdysozoa</taxon>
        <taxon>Arthropoda</taxon>
        <taxon>Hexapoda</taxon>
        <taxon>Insecta</taxon>
        <taxon>Pterygota</taxon>
        <taxon>Neoptera</taxon>
        <taxon>Paraneoptera</taxon>
        <taxon>Hemiptera</taxon>
        <taxon>Heteroptera</taxon>
        <taxon>Panheteroptera</taxon>
        <taxon>Cimicomorpha</taxon>
        <taxon>Reduviidae</taxon>
        <taxon>Triatominae</taxon>
        <taxon>Panstrongylus</taxon>
    </lineage>
</organism>
<feature type="chain" id="PRO_5013347667" evidence="1">
    <location>
        <begin position="25"/>
        <end position="73"/>
    </location>
</feature>
<dbReference type="AlphaFoldDB" id="A0A224Y5W3"/>